<dbReference type="Gene3D" id="3.90.1150.10">
    <property type="entry name" value="Aspartate Aminotransferase, domain 1"/>
    <property type="match status" value="1"/>
</dbReference>
<evidence type="ECO:0000256" key="4">
    <source>
        <dbReference type="ARBA" id="ARBA00022679"/>
    </source>
</evidence>
<dbReference type="InterPro" id="IPR005814">
    <property type="entry name" value="Aminotrans_3"/>
</dbReference>
<evidence type="ECO:0000313" key="6">
    <source>
        <dbReference type="Proteomes" id="UP000223968"/>
    </source>
</evidence>
<gene>
    <name evidence="5" type="ORF">AJ79_06786</name>
</gene>
<dbReference type="InterPro" id="IPR015422">
    <property type="entry name" value="PyrdxlP-dep_Trfase_small"/>
</dbReference>
<dbReference type="GO" id="GO:0008483">
    <property type="term" value="F:transaminase activity"/>
    <property type="evidence" value="ECO:0007669"/>
    <property type="project" value="UniProtKB-KW"/>
</dbReference>
<evidence type="ECO:0008006" key="7">
    <source>
        <dbReference type="Google" id="ProtNLM"/>
    </source>
</evidence>
<protein>
    <recommendedName>
        <fullName evidence="7">Ornithine aminotransferase</fullName>
    </recommendedName>
</protein>
<keyword evidence="6" id="KW-1185">Reference proteome</keyword>
<comment type="similarity">
    <text evidence="2">Belongs to the class-III pyridoxal-phosphate-dependent aminotransferase family.</text>
</comment>
<keyword evidence="3" id="KW-0032">Aminotransferase</keyword>
<evidence type="ECO:0000256" key="3">
    <source>
        <dbReference type="ARBA" id="ARBA00022576"/>
    </source>
</evidence>
<organism evidence="5 6">
    <name type="scientific">Helicocarpus griseus UAMH5409</name>
    <dbReference type="NCBI Taxonomy" id="1447875"/>
    <lineage>
        <taxon>Eukaryota</taxon>
        <taxon>Fungi</taxon>
        <taxon>Dikarya</taxon>
        <taxon>Ascomycota</taxon>
        <taxon>Pezizomycotina</taxon>
        <taxon>Eurotiomycetes</taxon>
        <taxon>Eurotiomycetidae</taxon>
        <taxon>Onygenales</taxon>
        <taxon>Ajellomycetaceae</taxon>
        <taxon>Helicocarpus</taxon>
    </lineage>
</organism>
<comment type="cofactor">
    <cofactor evidence="1">
        <name>pyridoxal 5'-phosphate</name>
        <dbReference type="ChEBI" id="CHEBI:597326"/>
    </cofactor>
</comment>
<reference evidence="5 6" key="1">
    <citation type="submission" date="2017-10" db="EMBL/GenBank/DDBJ databases">
        <title>Comparative genomics in systemic dimorphic fungi from Ajellomycetaceae.</title>
        <authorList>
            <person name="Munoz J.F."/>
            <person name="Mcewen J.G."/>
            <person name="Clay O.K."/>
            <person name="Cuomo C.A."/>
        </authorList>
    </citation>
    <scope>NUCLEOTIDE SEQUENCE [LARGE SCALE GENOMIC DNA]</scope>
    <source>
        <strain evidence="5 6">UAMH5409</strain>
    </source>
</reference>
<dbReference type="Pfam" id="PF00202">
    <property type="entry name" value="Aminotran_3"/>
    <property type="match status" value="1"/>
</dbReference>
<dbReference type="GO" id="GO:0030170">
    <property type="term" value="F:pyridoxal phosphate binding"/>
    <property type="evidence" value="ECO:0007669"/>
    <property type="project" value="InterPro"/>
</dbReference>
<keyword evidence="4" id="KW-0808">Transferase</keyword>
<dbReference type="STRING" id="1447875.A0A2B7X9A1"/>
<evidence type="ECO:0000256" key="1">
    <source>
        <dbReference type="ARBA" id="ARBA00001933"/>
    </source>
</evidence>
<dbReference type="InterPro" id="IPR015424">
    <property type="entry name" value="PyrdxlP-dep_Trfase"/>
</dbReference>
<dbReference type="InterPro" id="IPR050103">
    <property type="entry name" value="Class-III_PLP-dep_AT"/>
</dbReference>
<dbReference type="PANTHER" id="PTHR11986">
    <property type="entry name" value="AMINOTRANSFERASE CLASS III"/>
    <property type="match status" value="1"/>
</dbReference>
<dbReference type="SUPFAM" id="SSF53383">
    <property type="entry name" value="PLP-dependent transferases"/>
    <property type="match status" value="1"/>
</dbReference>
<dbReference type="PANTHER" id="PTHR11986:SF79">
    <property type="entry name" value="ACETYLORNITHINE AMINOTRANSFERASE, MITOCHONDRIAL"/>
    <property type="match status" value="1"/>
</dbReference>
<proteinExistence type="inferred from homology"/>
<dbReference type="EMBL" id="PDNB01000125">
    <property type="protein sequence ID" value="PGH05479.1"/>
    <property type="molecule type" value="Genomic_DNA"/>
</dbReference>
<evidence type="ECO:0000313" key="5">
    <source>
        <dbReference type="EMBL" id="PGH05479.1"/>
    </source>
</evidence>
<comment type="caution">
    <text evidence="5">The sequence shown here is derived from an EMBL/GenBank/DDBJ whole genome shotgun (WGS) entry which is preliminary data.</text>
</comment>
<dbReference type="OrthoDB" id="425114at2759"/>
<dbReference type="AlphaFoldDB" id="A0A2B7X9A1"/>
<evidence type="ECO:0000256" key="2">
    <source>
        <dbReference type="ARBA" id="ARBA00008954"/>
    </source>
</evidence>
<name>A0A2B7X9A1_9EURO</name>
<accession>A0A2B7X9A1</accession>
<sequence length="130" mass="14381">MAPSAIPLTTTMAVPTLSKKSAHAVQLWQEKVRGGFAPFPVAIERAKDYKLYDVDGKEYIDMVSQFAVMNFGYSNTKIVDATIAQIKKSPLINTGLLTPLYGEFADCITKVSLFPVDTTMRLKPPRLIVK</sequence>
<dbReference type="GO" id="GO:0042802">
    <property type="term" value="F:identical protein binding"/>
    <property type="evidence" value="ECO:0007669"/>
    <property type="project" value="TreeGrafter"/>
</dbReference>
<dbReference type="Proteomes" id="UP000223968">
    <property type="component" value="Unassembled WGS sequence"/>
</dbReference>